<reference evidence="10" key="2">
    <citation type="submission" date="2025-09" db="UniProtKB">
        <authorList>
            <consortium name="Ensembl"/>
        </authorList>
    </citation>
    <scope>IDENTIFICATION</scope>
</reference>
<organism evidence="10 11">
    <name type="scientific">Fundulus heteroclitus</name>
    <name type="common">Killifish</name>
    <name type="synonym">Mummichog</name>
    <dbReference type="NCBI Taxonomy" id="8078"/>
    <lineage>
        <taxon>Eukaryota</taxon>
        <taxon>Metazoa</taxon>
        <taxon>Chordata</taxon>
        <taxon>Craniata</taxon>
        <taxon>Vertebrata</taxon>
        <taxon>Euteleostomi</taxon>
        <taxon>Actinopterygii</taxon>
        <taxon>Neopterygii</taxon>
        <taxon>Teleostei</taxon>
        <taxon>Neoteleostei</taxon>
        <taxon>Acanthomorphata</taxon>
        <taxon>Ovalentaria</taxon>
        <taxon>Atherinomorphae</taxon>
        <taxon>Cyprinodontiformes</taxon>
        <taxon>Fundulidae</taxon>
        <taxon>Fundulus</taxon>
    </lineage>
</organism>
<dbReference type="Gene3D" id="2.30.39.10">
    <property type="entry name" value="Alpha-1-antitrypsin, domain 1"/>
    <property type="match status" value="1"/>
</dbReference>
<reference evidence="10" key="1">
    <citation type="submission" date="2025-08" db="UniProtKB">
        <authorList>
            <consortium name="Ensembl"/>
        </authorList>
    </citation>
    <scope>IDENTIFICATION</scope>
</reference>
<dbReference type="InterPro" id="IPR023796">
    <property type="entry name" value="Serpin_dom"/>
</dbReference>
<keyword evidence="5" id="KW-0007">Acetylation</keyword>
<dbReference type="Ensembl" id="ENSFHET00000023118.1">
    <property type="protein sequence ID" value="ENSFHEP00000031054.1"/>
    <property type="gene ID" value="ENSFHEG00000016726.1"/>
</dbReference>
<feature type="domain" description="Serpin" evidence="9">
    <location>
        <begin position="1"/>
        <end position="216"/>
    </location>
</feature>
<comment type="subunit">
    <text evidence="6">Forms a complex with the monomeric form of beta-tryptase.</text>
</comment>
<dbReference type="PROSITE" id="PS00284">
    <property type="entry name" value="SERPIN"/>
    <property type="match status" value="1"/>
</dbReference>
<dbReference type="InterPro" id="IPR042178">
    <property type="entry name" value="Serpin_sf_1"/>
</dbReference>
<evidence type="ECO:0000256" key="8">
    <source>
        <dbReference type="RuleBase" id="RU000411"/>
    </source>
</evidence>
<dbReference type="SMART" id="SM00093">
    <property type="entry name" value="SERPIN"/>
    <property type="match status" value="1"/>
</dbReference>
<name>A0A3Q2QTQ9_FUNHE</name>
<keyword evidence="11" id="KW-1185">Reference proteome</keyword>
<protein>
    <recommendedName>
        <fullName evidence="7">Serpin B6</fullName>
    </recommendedName>
</protein>
<dbReference type="SUPFAM" id="SSF56574">
    <property type="entry name" value="Serpins"/>
    <property type="match status" value="1"/>
</dbReference>
<evidence type="ECO:0000256" key="3">
    <source>
        <dbReference type="ARBA" id="ARBA00022690"/>
    </source>
</evidence>
<dbReference type="GO" id="GO:0005615">
    <property type="term" value="C:extracellular space"/>
    <property type="evidence" value="ECO:0007669"/>
    <property type="project" value="InterPro"/>
</dbReference>
<evidence type="ECO:0000259" key="9">
    <source>
        <dbReference type="SMART" id="SM00093"/>
    </source>
</evidence>
<proteinExistence type="inferred from homology"/>
<keyword evidence="3" id="KW-0646">Protease inhibitor</keyword>
<dbReference type="GO" id="GO:0004867">
    <property type="term" value="F:serine-type endopeptidase inhibitor activity"/>
    <property type="evidence" value="ECO:0007669"/>
    <property type="project" value="InterPro"/>
</dbReference>
<dbReference type="Proteomes" id="UP000265000">
    <property type="component" value="Unplaced"/>
</dbReference>
<dbReference type="Pfam" id="PF00079">
    <property type="entry name" value="Serpin"/>
    <property type="match status" value="2"/>
</dbReference>
<dbReference type="GeneTree" id="ENSGT00940000154835"/>
<keyword evidence="4" id="KW-0722">Serine protease inhibitor</keyword>
<evidence type="ECO:0000256" key="7">
    <source>
        <dbReference type="ARBA" id="ARBA00039202"/>
    </source>
</evidence>
<comment type="similarity">
    <text evidence="8">Belongs to the serpin family.</text>
</comment>
<evidence type="ECO:0000256" key="4">
    <source>
        <dbReference type="ARBA" id="ARBA00022900"/>
    </source>
</evidence>
<sequence length="217" mass="24978">HTHTHTHTHHQKSKHHELHLVEKCVIVMLLRADAVDNMTRMVLVNAIYFKGTWDQPFPNTWTYKRKSEKTVIKEEELLFYSDIQFLVFLHRKKQNQYRSGVDLPRQDETLSGPQFKLEESYDLKEVLSSMGMKDAFDETKCDLTGMSGCKELILSKVSHKAFVEVNEEGTEAAAATTCCIELHSLPPKFTANHPFLFFICHNATMSVLFAGRFCSPK</sequence>
<keyword evidence="2" id="KW-0963">Cytoplasm</keyword>
<evidence type="ECO:0000256" key="5">
    <source>
        <dbReference type="ARBA" id="ARBA00022990"/>
    </source>
</evidence>
<dbReference type="Gene3D" id="3.30.497.10">
    <property type="entry name" value="Antithrombin, subunit I, domain 2"/>
    <property type="match status" value="2"/>
</dbReference>
<accession>A0A3Q2QTQ9</accession>
<comment type="subcellular location">
    <subcellularLocation>
        <location evidence="1">Cytoplasm</location>
    </subcellularLocation>
</comment>
<evidence type="ECO:0000313" key="10">
    <source>
        <dbReference type="Ensembl" id="ENSFHEP00000031054.1"/>
    </source>
</evidence>
<evidence type="ECO:0000256" key="2">
    <source>
        <dbReference type="ARBA" id="ARBA00022490"/>
    </source>
</evidence>
<dbReference type="AlphaFoldDB" id="A0A3Q2QTQ9"/>
<dbReference type="InterPro" id="IPR000215">
    <property type="entry name" value="Serpin_fam"/>
</dbReference>
<evidence type="ECO:0000256" key="1">
    <source>
        <dbReference type="ARBA" id="ARBA00004496"/>
    </source>
</evidence>
<dbReference type="InterPro" id="IPR042185">
    <property type="entry name" value="Serpin_sf_2"/>
</dbReference>
<dbReference type="PANTHER" id="PTHR11461">
    <property type="entry name" value="SERINE PROTEASE INHIBITOR, SERPIN"/>
    <property type="match status" value="1"/>
</dbReference>
<dbReference type="STRING" id="8078.ENSFHEP00000031054"/>
<dbReference type="InterPro" id="IPR036186">
    <property type="entry name" value="Serpin_sf"/>
</dbReference>
<dbReference type="PANTHER" id="PTHR11461:SF204">
    <property type="entry name" value="SERPIN B6"/>
    <property type="match status" value="1"/>
</dbReference>
<dbReference type="InterPro" id="IPR023795">
    <property type="entry name" value="Serpin_CS"/>
</dbReference>
<evidence type="ECO:0000313" key="11">
    <source>
        <dbReference type="Proteomes" id="UP000265000"/>
    </source>
</evidence>
<evidence type="ECO:0000256" key="6">
    <source>
        <dbReference type="ARBA" id="ARBA00038828"/>
    </source>
</evidence>